<sequence>MALLASGSRTSRVTETKEHVRSMILAAAVDKQTTAALRAIGHTLESLQQKVMVEKQESLLQLDQQIALQSKILTGFQRPYEVAFNRKMYAERLELQNIMMRQDLKGIEVPDDAASSHE</sequence>
<organism evidence="1 2">
    <name type="scientific">Chlorobium phaeovibrioides</name>
    <dbReference type="NCBI Taxonomy" id="1094"/>
    <lineage>
        <taxon>Bacteria</taxon>
        <taxon>Pseudomonadati</taxon>
        <taxon>Chlorobiota</taxon>
        <taxon>Chlorobiia</taxon>
        <taxon>Chlorobiales</taxon>
        <taxon>Chlorobiaceae</taxon>
        <taxon>Chlorobium/Pelodictyon group</taxon>
        <taxon>Chlorobium</taxon>
    </lineage>
</organism>
<dbReference type="AlphaFoldDB" id="A0A5M8I9U3"/>
<dbReference type="RefSeq" id="WP_151419238.1">
    <property type="nucleotide sequence ID" value="NZ_VMRG01000001.1"/>
</dbReference>
<proteinExistence type="predicted"/>
<evidence type="ECO:0000313" key="1">
    <source>
        <dbReference type="EMBL" id="KAA6232248.1"/>
    </source>
</evidence>
<dbReference type="EMBL" id="VMRG01000001">
    <property type="protein sequence ID" value="KAA6232248.1"/>
    <property type="molecule type" value="Genomic_DNA"/>
</dbReference>
<evidence type="ECO:0000313" key="2">
    <source>
        <dbReference type="Proteomes" id="UP000327458"/>
    </source>
</evidence>
<dbReference type="Proteomes" id="UP000327458">
    <property type="component" value="Unassembled WGS sequence"/>
</dbReference>
<reference evidence="1 2" key="1">
    <citation type="submission" date="2019-07" db="EMBL/GenBank/DDBJ databases">
        <title>Draft genome Sequence of Chlorobium phaeovibrioides sp. strain PhvTcv-s14, from the Phylum Chlorobi.</title>
        <authorList>
            <person name="Babenko V."/>
            <person name="Boldyreva D."/>
            <person name="Kanygina A."/>
            <person name="Selezneva O."/>
            <person name="Akopiyan T."/>
            <person name="Lunina O."/>
        </authorList>
    </citation>
    <scope>NUCLEOTIDE SEQUENCE [LARGE SCALE GENOMIC DNA]</scope>
    <source>
        <strain evidence="1 2">GrTcv12</strain>
    </source>
</reference>
<comment type="caution">
    <text evidence="1">The sequence shown here is derived from an EMBL/GenBank/DDBJ whole genome shotgun (WGS) entry which is preliminary data.</text>
</comment>
<accession>A0A5M8I9U3</accession>
<gene>
    <name evidence="1" type="ORF">FP507_03435</name>
</gene>
<name>A0A5M8I9U3_CHLPH</name>
<protein>
    <submittedName>
        <fullName evidence="1">Uncharacterized protein</fullName>
    </submittedName>
</protein>